<dbReference type="Pfam" id="PF13738">
    <property type="entry name" value="Pyr_redox_3"/>
    <property type="match status" value="1"/>
</dbReference>
<dbReference type="PRINTS" id="PR00411">
    <property type="entry name" value="PNDRDTASEI"/>
</dbReference>
<dbReference type="InterPro" id="IPR036188">
    <property type="entry name" value="FAD/NAD-bd_sf"/>
</dbReference>
<sequence length="622" mass="67965">MGTSNVYSVTSANPKESEILMSLVDNGAAVSAKASSPATPRDVASAWLERFATAIAERDTEAFRSLFATDSYWRDHLAFTWDLRTLHGTDPIVDVIGPVLPSVDATQFDLDSETVDLVDDGAGGHWLQATFRFKTRVGSCRGVLRLIDVEAEPVAWIVYTSLEALDSATEPVGEHRPMGVAHGDRRSLDNWADRRSREVEFSDSDPVVVVLGAGQGGLSVAARLKMLGVPTLIVERSARVGDSWRNRYHSLVLHDPVHTNHLPYLPFPEHWPVFTPKDKLADWFETYVSVLELNVWTGSQLTRAEYDGESDRWSLNIRRPDGSVRAVAPRHVILATGVSGRPNVPTLPGEDVFHGEIKHSSQVTGDEDVAGQSVLIVGAGNSGLEIAHDMWERGAEVTVLQRSSTHVSNGKNLADVLFAGLYDEGAPPAEEADFLAHSLPLEVAFAAQDRTLMPMVYALDADMHAGLEQAGFVLNRTGVHELFFRRGGGYYIDVGASPLIIDGRIKIKNGAEIAEFDAEGVRYTDGTHQAADLVIHATGYQNMRETAREIFGDAVAEKCRPVWGLDSEGELSGVWRRSGFDGLWFMGGNLSLARAFSKVLALQIRAIEDGTAPRHERALPNS</sequence>
<gene>
    <name evidence="2" type="ORF">ACFYNQ_51110</name>
</gene>
<dbReference type="PRINTS" id="PR00368">
    <property type="entry name" value="FADPNR"/>
</dbReference>
<proteinExistence type="predicted"/>
<dbReference type="Gene3D" id="3.10.450.50">
    <property type="match status" value="1"/>
</dbReference>
<reference evidence="2 3" key="1">
    <citation type="submission" date="2024-10" db="EMBL/GenBank/DDBJ databases">
        <title>The Natural Products Discovery Center: Release of the First 8490 Sequenced Strains for Exploring Actinobacteria Biosynthetic Diversity.</title>
        <authorList>
            <person name="Kalkreuter E."/>
            <person name="Kautsar S.A."/>
            <person name="Yang D."/>
            <person name="Bader C.D."/>
            <person name="Teijaro C.N."/>
            <person name="Fluegel L."/>
            <person name="Davis C.M."/>
            <person name="Simpson J.R."/>
            <person name="Lauterbach L."/>
            <person name="Steele A.D."/>
            <person name="Gui C."/>
            <person name="Meng S."/>
            <person name="Li G."/>
            <person name="Viehrig K."/>
            <person name="Ye F."/>
            <person name="Su P."/>
            <person name="Kiefer A.F."/>
            <person name="Nichols A."/>
            <person name="Cepeda A.J."/>
            <person name="Yan W."/>
            <person name="Fan B."/>
            <person name="Jiang Y."/>
            <person name="Adhikari A."/>
            <person name="Zheng C.-J."/>
            <person name="Schuster L."/>
            <person name="Cowan T.M."/>
            <person name="Smanski M.J."/>
            <person name="Chevrette M.G."/>
            <person name="De Carvalho L.P.S."/>
            <person name="Shen B."/>
        </authorList>
    </citation>
    <scope>NUCLEOTIDE SEQUENCE [LARGE SCALE GENOMIC DNA]</scope>
    <source>
        <strain evidence="2 3">NPDC006488</strain>
    </source>
</reference>
<dbReference type="Gene3D" id="3.50.50.60">
    <property type="entry name" value="FAD/NAD(P)-binding domain"/>
    <property type="match status" value="1"/>
</dbReference>
<dbReference type="Proteomes" id="UP001601303">
    <property type="component" value="Unassembled WGS sequence"/>
</dbReference>
<dbReference type="PANTHER" id="PTHR43539">
    <property type="entry name" value="FLAVIN-BINDING MONOOXYGENASE-LIKE PROTEIN (AFU_ORTHOLOGUE AFUA_4G09220)"/>
    <property type="match status" value="1"/>
</dbReference>
<name>A0ABW6ML64_9ACTN</name>
<evidence type="ECO:0000313" key="2">
    <source>
        <dbReference type="EMBL" id="MFE9606870.1"/>
    </source>
</evidence>
<dbReference type="InterPro" id="IPR050982">
    <property type="entry name" value="Auxin_biosynth/cation_transpt"/>
</dbReference>
<dbReference type="PANTHER" id="PTHR43539:SF68">
    <property type="entry name" value="FLAVIN-BINDING MONOOXYGENASE-LIKE PROTEIN (AFU_ORTHOLOGUE AFUA_4G09220)"/>
    <property type="match status" value="1"/>
</dbReference>
<dbReference type="InterPro" id="IPR032710">
    <property type="entry name" value="NTF2-like_dom_sf"/>
</dbReference>
<organism evidence="2 3">
    <name type="scientific">Streptomyces hokutonensis</name>
    <dbReference type="NCBI Taxonomy" id="1306990"/>
    <lineage>
        <taxon>Bacteria</taxon>
        <taxon>Bacillati</taxon>
        <taxon>Actinomycetota</taxon>
        <taxon>Actinomycetes</taxon>
        <taxon>Kitasatosporales</taxon>
        <taxon>Streptomycetaceae</taxon>
        <taxon>Streptomyces</taxon>
    </lineage>
</organism>
<accession>A0ABW6ML64</accession>
<comment type="caution">
    <text evidence="2">The sequence shown here is derived from an EMBL/GenBank/DDBJ whole genome shotgun (WGS) entry which is preliminary data.</text>
</comment>
<dbReference type="SUPFAM" id="SSF51905">
    <property type="entry name" value="FAD/NAD(P)-binding domain"/>
    <property type="match status" value="2"/>
</dbReference>
<protein>
    <submittedName>
        <fullName evidence="2">NAD(P)-binding domain-containing protein</fullName>
    </submittedName>
</protein>
<keyword evidence="1" id="KW-0560">Oxidoreductase</keyword>
<evidence type="ECO:0000256" key="1">
    <source>
        <dbReference type="ARBA" id="ARBA00023002"/>
    </source>
</evidence>
<dbReference type="EMBL" id="JBIAHM010000041">
    <property type="protein sequence ID" value="MFE9606870.1"/>
    <property type="molecule type" value="Genomic_DNA"/>
</dbReference>
<dbReference type="SUPFAM" id="SSF54427">
    <property type="entry name" value="NTF2-like"/>
    <property type="match status" value="1"/>
</dbReference>
<evidence type="ECO:0000313" key="3">
    <source>
        <dbReference type="Proteomes" id="UP001601303"/>
    </source>
</evidence>
<dbReference type="RefSeq" id="WP_388115703.1">
    <property type="nucleotide sequence ID" value="NZ_JBIAHM010000041.1"/>
</dbReference>
<keyword evidence="3" id="KW-1185">Reference proteome</keyword>